<name>E9HI72_DAPPU</name>
<reference evidence="2 3" key="1">
    <citation type="journal article" date="2011" name="Science">
        <title>The ecoresponsive genome of Daphnia pulex.</title>
        <authorList>
            <person name="Colbourne J.K."/>
            <person name="Pfrender M.E."/>
            <person name="Gilbert D."/>
            <person name="Thomas W.K."/>
            <person name="Tucker A."/>
            <person name="Oakley T.H."/>
            <person name="Tokishita S."/>
            <person name="Aerts A."/>
            <person name="Arnold G.J."/>
            <person name="Basu M.K."/>
            <person name="Bauer D.J."/>
            <person name="Caceres C.E."/>
            <person name="Carmel L."/>
            <person name="Casola C."/>
            <person name="Choi J.H."/>
            <person name="Detter J.C."/>
            <person name="Dong Q."/>
            <person name="Dusheyko S."/>
            <person name="Eads B.D."/>
            <person name="Frohlich T."/>
            <person name="Geiler-Samerotte K.A."/>
            <person name="Gerlach D."/>
            <person name="Hatcher P."/>
            <person name="Jogdeo S."/>
            <person name="Krijgsveld J."/>
            <person name="Kriventseva E.V."/>
            <person name="Kultz D."/>
            <person name="Laforsch C."/>
            <person name="Lindquist E."/>
            <person name="Lopez J."/>
            <person name="Manak J.R."/>
            <person name="Muller J."/>
            <person name="Pangilinan J."/>
            <person name="Patwardhan R.P."/>
            <person name="Pitluck S."/>
            <person name="Pritham E.J."/>
            <person name="Rechtsteiner A."/>
            <person name="Rho M."/>
            <person name="Rogozin I.B."/>
            <person name="Sakarya O."/>
            <person name="Salamov A."/>
            <person name="Schaack S."/>
            <person name="Shapiro H."/>
            <person name="Shiga Y."/>
            <person name="Skalitzky C."/>
            <person name="Smith Z."/>
            <person name="Souvorov A."/>
            <person name="Sung W."/>
            <person name="Tang Z."/>
            <person name="Tsuchiya D."/>
            <person name="Tu H."/>
            <person name="Vos H."/>
            <person name="Wang M."/>
            <person name="Wolf Y.I."/>
            <person name="Yamagata H."/>
            <person name="Yamada T."/>
            <person name="Ye Y."/>
            <person name="Shaw J.R."/>
            <person name="Andrews J."/>
            <person name="Crease T.J."/>
            <person name="Tang H."/>
            <person name="Lucas S.M."/>
            <person name="Robertson H.M."/>
            <person name="Bork P."/>
            <person name="Koonin E.V."/>
            <person name="Zdobnov E.M."/>
            <person name="Grigoriev I.V."/>
            <person name="Lynch M."/>
            <person name="Boore J.L."/>
        </authorList>
    </citation>
    <scope>NUCLEOTIDE SEQUENCE [LARGE SCALE GENOMIC DNA]</scope>
</reference>
<dbReference type="AlphaFoldDB" id="E9HI72"/>
<proteinExistence type="predicted"/>
<accession>E9HI72</accession>
<evidence type="ECO:0000313" key="2">
    <source>
        <dbReference type="EMBL" id="EFX68531.1"/>
    </source>
</evidence>
<dbReference type="OrthoDB" id="6437137at2759"/>
<sequence>MSDFYEEACYLSNSEAEPDSETEDSVAKPAAAKPELAWDDPQALLNTWLGELDNLHMVSHDMLPVFFFLLLF</sequence>
<evidence type="ECO:0000313" key="3">
    <source>
        <dbReference type="Proteomes" id="UP000000305"/>
    </source>
</evidence>
<keyword evidence="3" id="KW-1185">Reference proteome</keyword>
<dbReference type="EMBL" id="GL732653">
    <property type="protein sequence ID" value="EFX68531.1"/>
    <property type="molecule type" value="Genomic_DNA"/>
</dbReference>
<protein>
    <submittedName>
        <fullName evidence="2">Uncharacterized protein</fullName>
    </submittedName>
</protein>
<feature type="region of interest" description="Disordered" evidence="1">
    <location>
        <begin position="11"/>
        <end position="34"/>
    </location>
</feature>
<organism evidence="2 3">
    <name type="scientific">Daphnia pulex</name>
    <name type="common">Water flea</name>
    <dbReference type="NCBI Taxonomy" id="6669"/>
    <lineage>
        <taxon>Eukaryota</taxon>
        <taxon>Metazoa</taxon>
        <taxon>Ecdysozoa</taxon>
        <taxon>Arthropoda</taxon>
        <taxon>Crustacea</taxon>
        <taxon>Branchiopoda</taxon>
        <taxon>Diplostraca</taxon>
        <taxon>Cladocera</taxon>
        <taxon>Anomopoda</taxon>
        <taxon>Daphniidae</taxon>
        <taxon>Daphnia</taxon>
    </lineage>
</organism>
<gene>
    <name evidence="2" type="ORF">DAPPUDRAFT_301423</name>
</gene>
<evidence type="ECO:0000256" key="1">
    <source>
        <dbReference type="SAM" id="MobiDB-lite"/>
    </source>
</evidence>
<dbReference type="KEGG" id="dpx:DAPPUDRAFT_301423"/>
<dbReference type="Proteomes" id="UP000000305">
    <property type="component" value="Unassembled WGS sequence"/>
</dbReference>
<dbReference type="HOGENOM" id="CLU_2724760_0_0_1"/>
<dbReference type="InParanoid" id="E9HI72"/>